<dbReference type="Pfam" id="PF23116">
    <property type="entry name" value="HHD_RTEL1"/>
    <property type="match status" value="2"/>
</dbReference>
<comment type="similarity">
    <text evidence="16">Belongs to the helicase family. RAD3/XPD subfamily.</text>
</comment>
<dbReference type="RefSeq" id="XP_050926954.1">
    <property type="nucleotide sequence ID" value="XM_051070997.1"/>
</dbReference>
<dbReference type="NCBIfam" id="TIGR00604">
    <property type="entry name" value="rad3"/>
    <property type="match status" value="1"/>
</dbReference>
<dbReference type="CDD" id="cd13932">
    <property type="entry name" value="HN_RTEL1"/>
    <property type="match status" value="1"/>
</dbReference>
<evidence type="ECO:0000256" key="11">
    <source>
        <dbReference type="ARBA" id="ARBA00023125"/>
    </source>
</evidence>
<evidence type="ECO:0000313" key="20">
    <source>
        <dbReference type="RefSeq" id="XP_050926954.1"/>
    </source>
</evidence>
<evidence type="ECO:0000256" key="16">
    <source>
        <dbReference type="HAMAP-Rule" id="MF_03065"/>
    </source>
</evidence>
<evidence type="ECO:0000256" key="6">
    <source>
        <dbReference type="ARBA" id="ARBA00022801"/>
    </source>
</evidence>
<dbReference type="InterPro" id="IPR013020">
    <property type="entry name" value="Rad3/Chl1-like"/>
</dbReference>
<dbReference type="SMART" id="SM00491">
    <property type="entry name" value="HELICc2"/>
    <property type="match status" value="1"/>
</dbReference>
<dbReference type="InterPro" id="IPR049909">
    <property type="entry name" value="Rtel1_HHD"/>
</dbReference>
<feature type="binding site" evidence="16">
    <location>
        <position position="145"/>
    </location>
    <ligand>
        <name>[4Fe-4S] cluster</name>
        <dbReference type="ChEBI" id="CHEBI:49883"/>
    </ligand>
</feature>
<dbReference type="GO" id="GO:0003677">
    <property type="term" value="F:DNA binding"/>
    <property type="evidence" value="ECO:0007669"/>
    <property type="project" value="UniProtKB-UniRule"/>
</dbReference>
<evidence type="ECO:0000256" key="9">
    <source>
        <dbReference type="ARBA" id="ARBA00023004"/>
    </source>
</evidence>
<dbReference type="InterPro" id="IPR010614">
    <property type="entry name" value="RAD3-like_helicase_DEAD"/>
</dbReference>
<dbReference type="InterPro" id="IPR006554">
    <property type="entry name" value="Helicase-like_DEXD_c2"/>
</dbReference>
<comment type="subcellular location">
    <subcellularLocation>
        <location evidence="1 16">Nucleus</location>
    </subcellularLocation>
</comment>
<name>A0AAJ8DQ35_LATCA</name>
<evidence type="ECO:0000313" key="19">
    <source>
        <dbReference type="Proteomes" id="UP000694890"/>
    </source>
</evidence>
<feature type="region of interest" description="Disordered" evidence="17">
    <location>
        <begin position="1144"/>
        <end position="1186"/>
    </location>
</feature>
<dbReference type="GO" id="GO:0045910">
    <property type="term" value="P:negative regulation of DNA recombination"/>
    <property type="evidence" value="ECO:0007669"/>
    <property type="project" value="TreeGrafter"/>
</dbReference>
<feature type="domain" description="Helicase ATP-binding" evidence="18">
    <location>
        <begin position="7"/>
        <end position="299"/>
    </location>
</feature>
<dbReference type="GO" id="GO:0005634">
    <property type="term" value="C:nucleus"/>
    <property type="evidence" value="ECO:0007669"/>
    <property type="project" value="UniProtKB-SubCell"/>
</dbReference>
<evidence type="ECO:0000256" key="10">
    <source>
        <dbReference type="ARBA" id="ARBA00023014"/>
    </source>
</evidence>
<dbReference type="CDD" id="cd18788">
    <property type="entry name" value="SF2_C_XPD"/>
    <property type="match status" value="1"/>
</dbReference>
<dbReference type="GO" id="GO:0010569">
    <property type="term" value="P:regulation of double-strand break repair via homologous recombination"/>
    <property type="evidence" value="ECO:0007669"/>
    <property type="project" value="UniProtKB-UniRule"/>
</dbReference>
<dbReference type="GO" id="GO:0005524">
    <property type="term" value="F:ATP binding"/>
    <property type="evidence" value="ECO:0007669"/>
    <property type="project" value="UniProtKB-UniRule"/>
</dbReference>
<dbReference type="GO" id="GO:0070182">
    <property type="term" value="F:DNA polymerase binding"/>
    <property type="evidence" value="ECO:0007669"/>
    <property type="project" value="TreeGrafter"/>
</dbReference>
<dbReference type="EC" id="5.6.2.-" evidence="16"/>
<feature type="binding site" evidence="16">
    <location>
        <position position="172"/>
    </location>
    <ligand>
        <name>[4Fe-4S] cluster</name>
        <dbReference type="ChEBI" id="CHEBI:49883"/>
    </ligand>
</feature>
<evidence type="ECO:0000256" key="1">
    <source>
        <dbReference type="ARBA" id="ARBA00004123"/>
    </source>
</evidence>
<keyword evidence="12 16" id="KW-0234">DNA repair</keyword>
<evidence type="ECO:0000256" key="3">
    <source>
        <dbReference type="ARBA" id="ARBA00022723"/>
    </source>
</evidence>
<keyword evidence="4 16" id="KW-0547">Nucleotide-binding</keyword>
<keyword evidence="9 16" id="KW-0408">Iron</keyword>
<dbReference type="CTD" id="51750"/>
<dbReference type="InterPro" id="IPR030845">
    <property type="entry name" value="RTEL1"/>
</dbReference>
<dbReference type="SUPFAM" id="SSF52540">
    <property type="entry name" value="P-loop containing nucleoside triphosphate hydrolases"/>
    <property type="match status" value="2"/>
</dbReference>
<dbReference type="CDD" id="cd17970">
    <property type="entry name" value="DEAHc_FancJ"/>
    <property type="match status" value="1"/>
</dbReference>
<dbReference type="InterPro" id="IPR014013">
    <property type="entry name" value="Helic_SF1/SF2_ATP-bd_DinG/Rad3"/>
</dbReference>
<keyword evidence="3 16" id="KW-0479">Metal-binding</keyword>
<dbReference type="InterPro" id="IPR006555">
    <property type="entry name" value="ATP-dep_Helicase_C"/>
</dbReference>
<dbReference type="Gene3D" id="1.20.1160.20">
    <property type="match status" value="2"/>
</dbReference>
<dbReference type="AlphaFoldDB" id="A0AAJ8DQ35"/>
<dbReference type="PROSITE" id="PS51193">
    <property type="entry name" value="HELICASE_ATP_BIND_2"/>
    <property type="match status" value="1"/>
</dbReference>
<evidence type="ECO:0000256" key="4">
    <source>
        <dbReference type="ARBA" id="ARBA00022741"/>
    </source>
</evidence>
<feature type="compositionally biased region" description="Polar residues" evidence="17">
    <location>
        <begin position="1153"/>
        <end position="1186"/>
    </location>
</feature>
<evidence type="ECO:0000256" key="12">
    <source>
        <dbReference type="ARBA" id="ARBA00023204"/>
    </source>
</evidence>
<dbReference type="GO" id="GO:0006281">
    <property type="term" value="P:DNA repair"/>
    <property type="evidence" value="ECO:0007669"/>
    <property type="project" value="UniProtKB-UniRule"/>
</dbReference>
<evidence type="ECO:0000256" key="13">
    <source>
        <dbReference type="ARBA" id="ARBA00023235"/>
    </source>
</evidence>
<gene>
    <name evidence="20" type="primary">rtel1</name>
    <name evidence="16" type="synonym">RTEL1</name>
</gene>
<evidence type="ECO:0000256" key="8">
    <source>
        <dbReference type="ARBA" id="ARBA00022840"/>
    </source>
</evidence>
<comment type="caution">
    <text evidence="16">Lacks conserved residue(s) required for the propagation of feature annotation.</text>
</comment>
<protein>
    <recommendedName>
        <fullName evidence="16">Regulator of telomere elongation helicase 1</fullName>
        <ecNumber evidence="16">5.6.2.-</ecNumber>
    </recommendedName>
</protein>
<accession>A0AAJ8DQ35</accession>
<dbReference type="GO" id="GO:0016818">
    <property type="term" value="F:hydrolase activity, acting on acid anhydrides, in phosphorus-containing anhydrides"/>
    <property type="evidence" value="ECO:0007669"/>
    <property type="project" value="InterPro"/>
</dbReference>
<organism evidence="19 20">
    <name type="scientific">Lates calcarifer</name>
    <name type="common">Barramundi</name>
    <name type="synonym">Holocentrus calcarifer</name>
    <dbReference type="NCBI Taxonomy" id="8187"/>
    <lineage>
        <taxon>Eukaryota</taxon>
        <taxon>Metazoa</taxon>
        <taxon>Chordata</taxon>
        <taxon>Craniata</taxon>
        <taxon>Vertebrata</taxon>
        <taxon>Euteleostomi</taxon>
        <taxon>Actinopterygii</taxon>
        <taxon>Neopterygii</taxon>
        <taxon>Teleostei</taxon>
        <taxon>Neoteleostei</taxon>
        <taxon>Acanthomorphata</taxon>
        <taxon>Carangaria</taxon>
        <taxon>Carangaria incertae sedis</taxon>
        <taxon>Centropomidae</taxon>
        <taxon>Lates</taxon>
    </lineage>
</organism>
<keyword evidence="10 16" id="KW-0411">Iron-sulfur</keyword>
<dbReference type="GO" id="GO:0051539">
    <property type="term" value="F:4 iron, 4 sulfur cluster binding"/>
    <property type="evidence" value="ECO:0007669"/>
    <property type="project" value="UniProtKB-UniRule"/>
</dbReference>
<dbReference type="Proteomes" id="UP000694890">
    <property type="component" value="Linkage group LG6"/>
</dbReference>
<dbReference type="PANTHER" id="PTHR11472:SF34">
    <property type="entry name" value="REGULATOR OF TELOMERE ELONGATION HELICASE 1"/>
    <property type="match status" value="1"/>
</dbReference>
<dbReference type="Gene3D" id="3.40.50.300">
    <property type="entry name" value="P-loop containing nucleotide triphosphate hydrolases"/>
    <property type="match status" value="2"/>
</dbReference>
<keyword evidence="14 16" id="KW-0539">Nucleus</keyword>
<keyword evidence="11 16" id="KW-0238">DNA-binding</keyword>
<dbReference type="Pfam" id="PF13307">
    <property type="entry name" value="Helicase_C_2"/>
    <property type="match status" value="1"/>
</dbReference>
<comment type="function">
    <text evidence="16">A probable ATP-dependent DNA helicase implicated in telomere-length regulation, DNA repair and the maintenance of genomic stability. Acts as an anti-recombinase to counteract toxic recombination and limit crossover during meiosis. Regulates meiotic recombination and crossover homeostasis by physically dissociating strand invasion events and thereby promotes noncrossover repair by meiotic synthesis dependent strand annealing (SDSA) as well as disassembly of D loop recombination intermediates. Also disassembles T loops and prevents telomere fragility by counteracting telomeric G4-DNA structures, which together ensure the dynamics and stability of the telomere.</text>
</comment>
<evidence type="ECO:0000256" key="17">
    <source>
        <dbReference type="SAM" id="MobiDB-lite"/>
    </source>
</evidence>
<dbReference type="PANTHER" id="PTHR11472">
    <property type="entry name" value="DNA REPAIR DEAD HELICASE RAD3/XP-D SUBFAMILY MEMBER"/>
    <property type="match status" value="1"/>
</dbReference>
<feature type="binding site" evidence="16">
    <location>
        <position position="163"/>
    </location>
    <ligand>
        <name>[4Fe-4S] cluster</name>
        <dbReference type="ChEBI" id="CHEBI:49883"/>
    </ligand>
</feature>
<keyword evidence="8 16" id="KW-0067">ATP-binding</keyword>
<comment type="catalytic activity">
    <reaction evidence="15 16">
        <text>ATP + H2O = ADP + phosphate + H(+)</text>
        <dbReference type="Rhea" id="RHEA:13065"/>
        <dbReference type="ChEBI" id="CHEBI:15377"/>
        <dbReference type="ChEBI" id="CHEBI:15378"/>
        <dbReference type="ChEBI" id="CHEBI:30616"/>
        <dbReference type="ChEBI" id="CHEBI:43474"/>
        <dbReference type="ChEBI" id="CHEBI:456216"/>
    </reaction>
</comment>
<keyword evidence="7 16" id="KW-0347">Helicase</keyword>
<dbReference type="FunFam" id="3.40.50.300:FF:000691">
    <property type="entry name" value="Regulator of telomere elongation helicase 1"/>
    <property type="match status" value="1"/>
</dbReference>
<keyword evidence="5 16" id="KW-0227">DNA damage</keyword>
<reference evidence="20" key="1">
    <citation type="submission" date="2025-08" db="UniProtKB">
        <authorList>
            <consortium name="RefSeq"/>
        </authorList>
    </citation>
    <scope>IDENTIFICATION</scope>
    <source>
        <tissue evidence="20">Brain</tissue>
    </source>
</reference>
<evidence type="ECO:0000256" key="5">
    <source>
        <dbReference type="ARBA" id="ARBA00022763"/>
    </source>
</evidence>
<dbReference type="GO" id="GO:0003678">
    <property type="term" value="F:DNA helicase activity"/>
    <property type="evidence" value="ECO:0007669"/>
    <property type="project" value="UniProtKB-UniRule"/>
</dbReference>
<evidence type="ECO:0000256" key="15">
    <source>
        <dbReference type="ARBA" id="ARBA00049360"/>
    </source>
</evidence>
<dbReference type="FunFam" id="3.40.50.300:FF:000431">
    <property type="entry name" value="Regulator of telomere elongation helicase 1"/>
    <property type="match status" value="1"/>
</dbReference>
<dbReference type="GO" id="GO:0006310">
    <property type="term" value="P:DNA recombination"/>
    <property type="evidence" value="ECO:0007669"/>
    <property type="project" value="InterPro"/>
</dbReference>
<dbReference type="InterPro" id="IPR027417">
    <property type="entry name" value="P-loop_NTPase"/>
</dbReference>
<dbReference type="GeneID" id="108900463"/>
<evidence type="ECO:0000256" key="14">
    <source>
        <dbReference type="ARBA" id="ARBA00023242"/>
    </source>
</evidence>
<evidence type="ECO:0000256" key="2">
    <source>
        <dbReference type="ARBA" id="ARBA00022485"/>
    </source>
</evidence>
<dbReference type="Pfam" id="PF06733">
    <property type="entry name" value="DEAD_2"/>
    <property type="match status" value="1"/>
</dbReference>
<dbReference type="Pfam" id="PF23109">
    <property type="entry name" value="ARCH_RTEL1"/>
    <property type="match status" value="1"/>
</dbReference>
<evidence type="ECO:0000259" key="18">
    <source>
        <dbReference type="PROSITE" id="PS51193"/>
    </source>
</evidence>
<keyword evidence="13 16" id="KW-0413">Isomerase</keyword>
<feature type="binding site" evidence="16">
    <location>
        <position position="207"/>
    </location>
    <ligand>
        <name>[4Fe-4S] cluster</name>
        <dbReference type="ChEBI" id="CHEBI:49883"/>
    </ligand>
</feature>
<dbReference type="GO" id="GO:0090657">
    <property type="term" value="P:telomeric loop disassembly"/>
    <property type="evidence" value="ECO:0007669"/>
    <property type="project" value="TreeGrafter"/>
</dbReference>
<evidence type="ECO:0000256" key="7">
    <source>
        <dbReference type="ARBA" id="ARBA00022806"/>
    </source>
</evidence>
<dbReference type="InterPro" id="IPR045028">
    <property type="entry name" value="DinG/Rad3-like"/>
</dbReference>
<proteinExistence type="inferred from homology"/>
<dbReference type="GO" id="GO:1904430">
    <property type="term" value="P:negative regulation of t-circle formation"/>
    <property type="evidence" value="ECO:0007669"/>
    <property type="project" value="TreeGrafter"/>
</dbReference>
<keyword evidence="2 16" id="KW-0004">4Fe-4S</keyword>
<sequence length="1186" mass="132999">MPSLNLHGVAVDFPFPPYDCQKDYMTKVIECLQKKVNGILESPTGTGKTLCLLCATLAWREHFKDTISARKVAERLGGEEMFTNTPLSSWGTAATDGNTPIYYTDVPKIIYASRTHSQLAQVISELKNTSYRPKVCVLGSREQLCINQEVMHQESNHVKVHMCRAKVSTRSCVYYNNVEERSTDRDLVNSILDVEDLVKFGKKQRVCPYYLSRSLKQQADVIFMPYNYLLDPKSRRAHNIELNGAVVIFDEAHNVEKTCEESTSFDLTPYDIASAINAVDRLLVEQAKEASHGQTVTEDFNAESLSSGLKIDIATIAKMKQILLDLEATIDSYDVPSDKGITKPGIFIYELLEGAHLTYNSKMAVSEALEQIIGYLTGKTGIFLNTSGLQKVADIIQLVFCGEPSEKDRQQQMQSNTAHFKVHIHRDTSYHRKKQSTDVWASSSPKKQGNVLSYWCFSPGFSMQDLVNQGVRCIILTSGTLSPLSSFTSEMRIEFPVCLENSHVIERDQIFVSIIERGPDGVQLSSAFDRRFVPENMASLGNTVANLSRVVPHGLLVFFPSFPLMEKTLDFWRANGHADRIENIKPMFVEPKGKGTFAEVIDGYYNRVNDPASKGGTFFAVCRGKASEGLDFADTFGRGVIITGLPFPPKMDPRVILKMQFLDEMSRNKAPGLKYLSGQEWYKQQAFRAVNQAIGRVIRHKQDYGAIFLCDQRFKNSDARAQLPSWVRPYVRLYDGFGNVVRDVSQFFRVAQKMRPVVEKTTAAGSCGTVCFPDRQSSGFTSSSFSQSSHTQKAKVLDTHLPSLKRRRLNEHSEAIGMTSICTEYERQGQDSQRRPANLLDALEQGDHRSGEADDAVGKEEKANCLSTLFLQYDKRMDDELRGAKRKIKLVQEQKISVSGDVSEEGTASRVKAFLAEMKKSLSQVNFNHIIQALQTYKKTDNLDVLLTETAVLTEDTNTHSLLRGLYQFIRPHHKKKFDEKCQELTGQDCGYKPDHSLSKDEKKVLMLQSATDRQHTVVLTSSSGTSTSSQLNTAQLNKGGHHLNQQGLREPQTGSAPKNEVLTAFLTDVKTALGAEKSTQLFQAIHSYRKTDSYENLVTTVVNLFTERDEDFNLLVRFCMFIRAHHKKQYKEMLDGLIGPSVSADDVPAASEDQQSKASSSIPLRTESKNSGFFSSSQNKTKQKN</sequence>
<dbReference type="GO" id="GO:0046872">
    <property type="term" value="F:metal ion binding"/>
    <property type="evidence" value="ECO:0007669"/>
    <property type="project" value="UniProtKB-UniRule"/>
</dbReference>
<dbReference type="GO" id="GO:0006260">
    <property type="term" value="P:DNA replication"/>
    <property type="evidence" value="ECO:0007669"/>
    <property type="project" value="InterPro"/>
</dbReference>
<dbReference type="InterPro" id="IPR057498">
    <property type="entry name" value="Rtel1_ARCH"/>
</dbReference>
<dbReference type="SMART" id="SM00488">
    <property type="entry name" value="DEXDc2"/>
    <property type="match status" value="1"/>
</dbReference>
<keyword evidence="6 16" id="KW-0378">Hydrolase</keyword>
<dbReference type="HAMAP" id="MF_03065">
    <property type="entry name" value="RTEL1"/>
    <property type="match status" value="1"/>
</dbReference>